<dbReference type="RefSeq" id="WP_103039418.1">
    <property type="nucleotide sequence ID" value="NZ_POWG01000004.1"/>
</dbReference>
<evidence type="ECO:0000256" key="2">
    <source>
        <dbReference type="ARBA" id="ARBA00004792"/>
    </source>
</evidence>
<dbReference type="GO" id="GO:0031177">
    <property type="term" value="F:phosphopantetheine binding"/>
    <property type="evidence" value="ECO:0007669"/>
    <property type="project" value="InterPro"/>
</dbReference>
<dbReference type="Proteomes" id="UP000236268">
    <property type="component" value="Unassembled WGS sequence"/>
</dbReference>
<evidence type="ECO:0000256" key="8">
    <source>
        <dbReference type="ARBA" id="ARBA00023268"/>
    </source>
</evidence>
<evidence type="ECO:0000313" key="16">
    <source>
        <dbReference type="Proteomes" id="UP000236268"/>
    </source>
</evidence>
<feature type="compositionally biased region" description="Basic and acidic residues" evidence="11">
    <location>
        <begin position="5426"/>
        <end position="5445"/>
    </location>
</feature>
<dbReference type="PANTHER" id="PTHR43775">
    <property type="entry name" value="FATTY ACID SYNTHASE"/>
    <property type="match status" value="1"/>
</dbReference>
<dbReference type="InterPro" id="IPR042104">
    <property type="entry name" value="PKS_dehydratase_sf"/>
</dbReference>
<gene>
    <name evidence="15" type="ORF">C1S70_06225</name>
</gene>
<dbReference type="InterPro" id="IPR036291">
    <property type="entry name" value="NAD(P)-bd_dom_sf"/>
</dbReference>
<dbReference type="InterPro" id="IPR049900">
    <property type="entry name" value="PKS_mFAS_DH"/>
</dbReference>
<keyword evidence="6" id="KW-0808">Transferase</keyword>
<dbReference type="InterPro" id="IPR013968">
    <property type="entry name" value="PKS_KR"/>
</dbReference>
<dbReference type="Gene3D" id="3.10.129.110">
    <property type="entry name" value="Polyketide synthase dehydratase"/>
    <property type="match status" value="1"/>
</dbReference>
<feature type="region of interest" description="C-terminal hotdog fold" evidence="10">
    <location>
        <begin position="4266"/>
        <end position="4402"/>
    </location>
</feature>
<evidence type="ECO:0000259" key="13">
    <source>
        <dbReference type="PROSITE" id="PS52004"/>
    </source>
</evidence>
<feature type="region of interest" description="N-terminal hotdog fold" evidence="10">
    <location>
        <begin position="4109"/>
        <end position="4252"/>
    </location>
</feature>
<accession>A0A2K1G574</accession>
<feature type="region of interest" description="Disordered" evidence="11">
    <location>
        <begin position="2577"/>
        <end position="2597"/>
    </location>
</feature>
<dbReference type="InterPro" id="IPR029063">
    <property type="entry name" value="SAM-dependent_MTases_sf"/>
</dbReference>
<dbReference type="GO" id="GO:0006633">
    <property type="term" value="P:fatty acid biosynthetic process"/>
    <property type="evidence" value="ECO:0007669"/>
    <property type="project" value="InterPro"/>
</dbReference>
<dbReference type="SUPFAM" id="SSF47336">
    <property type="entry name" value="ACP-like"/>
    <property type="match status" value="6"/>
</dbReference>
<feature type="domain" description="Ketosynthase family 3 (KS3)" evidence="13">
    <location>
        <begin position="3519"/>
        <end position="3938"/>
    </location>
</feature>
<feature type="region of interest" description="Disordered" evidence="11">
    <location>
        <begin position="3479"/>
        <end position="3506"/>
    </location>
</feature>
<feature type="compositionally biased region" description="Low complexity" evidence="11">
    <location>
        <begin position="156"/>
        <end position="165"/>
    </location>
</feature>
<feature type="active site" description="Proton donor; for dehydratase activity" evidence="10">
    <location>
        <position position="4324"/>
    </location>
</feature>
<dbReference type="InterPro" id="IPR049551">
    <property type="entry name" value="PKS_DH_C"/>
</dbReference>
<dbReference type="PROSITE" id="PS52019">
    <property type="entry name" value="PKS_MFAS_DH"/>
    <property type="match status" value="1"/>
</dbReference>
<dbReference type="Pfam" id="PF02801">
    <property type="entry name" value="Ketoacyl-synt_C"/>
    <property type="match status" value="4"/>
</dbReference>
<keyword evidence="5" id="KW-0597">Phosphoprotein</keyword>
<evidence type="ECO:0000256" key="3">
    <source>
        <dbReference type="ARBA" id="ARBA00022450"/>
    </source>
</evidence>
<dbReference type="InterPro" id="IPR054514">
    <property type="entry name" value="RhiE-like_linker"/>
</dbReference>
<dbReference type="Pfam" id="PF16197">
    <property type="entry name" value="KAsynt_C_assoc"/>
    <property type="match status" value="1"/>
</dbReference>
<proteinExistence type="predicted"/>
<evidence type="ECO:0000256" key="1">
    <source>
        <dbReference type="ARBA" id="ARBA00004496"/>
    </source>
</evidence>
<evidence type="ECO:0000256" key="5">
    <source>
        <dbReference type="ARBA" id="ARBA00022553"/>
    </source>
</evidence>
<dbReference type="FunFam" id="3.40.47.10:FF:000019">
    <property type="entry name" value="Polyketide synthase type I"/>
    <property type="match status" value="2"/>
</dbReference>
<evidence type="ECO:0000259" key="12">
    <source>
        <dbReference type="PROSITE" id="PS50075"/>
    </source>
</evidence>
<dbReference type="CDD" id="cd08953">
    <property type="entry name" value="KR_2_SDR_x"/>
    <property type="match status" value="2"/>
</dbReference>
<feature type="active site" description="Proton acceptor; for dehydratase activity" evidence="10">
    <location>
        <position position="4153"/>
    </location>
</feature>
<keyword evidence="15" id="KW-0614">Plasmid</keyword>
<feature type="domain" description="Carrier" evidence="12">
    <location>
        <begin position="67"/>
        <end position="141"/>
    </location>
</feature>
<dbReference type="InterPro" id="IPR014031">
    <property type="entry name" value="Ketoacyl_synth_C"/>
</dbReference>
<comment type="function">
    <text evidence="9">Involved in production of the polyketide antibiotic thailandamide.</text>
</comment>
<dbReference type="InterPro" id="IPR018201">
    <property type="entry name" value="Ketoacyl_synth_AS"/>
</dbReference>
<evidence type="ECO:0008006" key="17">
    <source>
        <dbReference type="Google" id="ProtNLM"/>
    </source>
</evidence>
<dbReference type="SUPFAM" id="SSF51735">
    <property type="entry name" value="NAD(P)-binding Rossmann-fold domains"/>
    <property type="match status" value="4"/>
</dbReference>
<dbReference type="Pfam" id="PF08242">
    <property type="entry name" value="Methyltransf_12"/>
    <property type="match status" value="2"/>
</dbReference>
<feature type="region of interest" description="Disordered" evidence="11">
    <location>
        <begin position="747"/>
        <end position="768"/>
    </location>
</feature>
<feature type="domain" description="Ketosynthase family 3 (KS3)" evidence="13">
    <location>
        <begin position="2600"/>
        <end position="3014"/>
    </location>
</feature>
<dbReference type="PROSITE" id="PS52004">
    <property type="entry name" value="KS3_2"/>
    <property type="match status" value="4"/>
</dbReference>
<dbReference type="Pfam" id="PF00109">
    <property type="entry name" value="ketoacyl-synt"/>
    <property type="match status" value="4"/>
</dbReference>
<evidence type="ECO:0000256" key="7">
    <source>
        <dbReference type="ARBA" id="ARBA00022737"/>
    </source>
</evidence>
<feature type="domain" description="Carrier" evidence="12">
    <location>
        <begin position="1227"/>
        <end position="1304"/>
    </location>
</feature>
<dbReference type="InterPro" id="IPR006162">
    <property type="entry name" value="Ppantetheine_attach_site"/>
</dbReference>
<feature type="region of interest" description="Disordered" evidence="11">
    <location>
        <begin position="5390"/>
        <end position="5445"/>
    </location>
</feature>
<dbReference type="Gene3D" id="1.10.1240.100">
    <property type="match status" value="4"/>
</dbReference>
<evidence type="ECO:0000256" key="11">
    <source>
        <dbReference type="SAM" id="MobiDB-lite"/>
    </source>
</evidence>
<name>A0A2K1G574_9PROT</name>
<dbReference type="InterPro" id="IPR049552">
    <property type="entry name" value="PKS_DH_N"/>
</dbReference>
<dbReference type="InterPro" id="IPR020841">
    <property type="entry name" value="PKS_Beta-ketoAc_synthase_dom"/>
</dbReference>
<feature type="region of interest" description="Disordered" evidence="11">
    <location>
        <begin position="156"/>
        <end position="223"/>
    </location>
</feature>
<dbReference type="SMART" id="SM00822">
    <property type="entry name" value="PKS_KR"/>
    <property type="match status" value="2"/>
</dbReference>
<dbReference type="GO" id="GO:0004315">
    <property type="term" value="F:3-oxoacyl-[acyl-carrier-protein] synthase activity"/>
    <property type="evidence" value="ECO:0007669"/>
    <property type="project" value="InterPro"/>
</dbReference>
<dbReference type="SUPFAM" id="SSF53901">
    <property type="entry name" value="Thiolase-like"/>
    <property type="match status" value="4"/>
</dbReference>
<feature type="domain" description="Ketosynthase family 3 (KS3)" evidence="13">
    <location>
        <begin position="1351"/>
        <end position="1775"/>
    </location>
</feature>
<dbReference type="Pfam" id="PF21089">
    <property type="entry name" value="PKS_DH_N"/>
    <property type="match status" value="1"/>
</dbReference>
<dbReference type="InterPro" id="IPR016039">
    <property type="entry name" value="Thiolase-like"/>
</dbReference>
<evidence type="ECO:0000256" key="6">
    <source>
        <dbReference type="ARBA" id="ARBA00022679"/>
    </source>
</evidence>
<comment type="subcellular location">
    <subcellularLocation>
        <location evidence="1">Cytoplasm</location>
    </subcellularLocation>
</comment>
<dbReference type="InterPro" id="IPR020806">
    <property type="entry name" value="PKS_PP-bd"/>
</dbReference>
<dbReference type="SMART" id="SM00825">
    <property type="entry name" value="PKS_KS"/>
    <property type="match status" value="4"/>
</dbReference>
<dbReference type="GO" id="GO:0005737">
    <property type="term" value="C:cytoplasm"/>
    <property type="evidence" value="ECO:0007669"/>
    <property type="project" value="UniProtKB-SubCell"/>
</dbReference>
<dbReference type="PROSITE" id="PS00606">
    <property type="entry name" value="KS3_1"/>
    <property type="match status" value="3"/>
</dbReference>
<dbReference type="Pfam" id="PF14765">
    <property type="entry name" value="PS-DH"/>
    <property type="match status" value="1"/>
</dbReference>
<dbReference type="CDD" id="cd02440">
    <property type="entry name" value="AdoMet_MTases"/>
    <property type="match status" value="2"/>
</dbReference>
<dbReference type="Pfam" id="PF22336">
    <property type="entry name" value="RhiE-like_linker"/>
    <property type="match status" value="3"/>
</dbReference>
<keyword evidence="4" id="KW-0963">Cytoplasm</keyword>
<keyword evidence="3" id="KW-0596">Phosphopantetheine</keyword>
<dbReference type="Gene3D" id="1.10.1200.10">
    <property type="entry name" value="ACP-like"/>
    <property type="match status" value="6"/>
</dbReference>
<dbReference type="EMBL" id="POWG01000004">
    <property type="protein sequence ID" value="PNQ99954.1"/>
    <property type="molecule type" value="Genomic_DNA"/>
</dbReference>
<dbReference type="InterPro" id="IPR014030">
    <property type="entry name" value="Ketoacyl_synth_N"/>
</dbReference>
<feature type="compositionally biased region" description="Low complexity" evidence="11">
    <location>
        <begin position="5404"/>
        <end position="5419"/>
    </location>
</feature>
<feature type="region of interest" description="Disordered" evidence="11">
    <location>
        <begin position="1200"/>
        <end position="1220"/>
    </location>
</feature>
<dbReference type="GO" id="GO:0004312">
    <property type="term" value="F:fatty acid synthase activity"/>
    <property type="evidence" value="ECO:0007669"/>
    <property type="project" value="TreeGrafter"/>
</dbReference>
<dbReference type="SMART" id="SM01294">
    <property type="entry name" value="PKS_PP_betabranch"/>
    <property type="match status" value="4"/>
</dbReference>
<evidence type="ECO:0000256" key="9">
    <source>
        <dbReference type="ARBA" id="ARBA00054155"/>
    </source>
</evidence>
<comment type="pathway">
    <text evidence="2">Antibiotic biosynthesis.</text>
</comment>
<keyword evidence="8" id="KW-0511">Multifunctional enzyme</keyword>
<dbReference type="InterPro" id="IPR036736">
    <property type="entry name" value="ACP-like_sf"/>
</dbReference>
<keyword evidence="7" id="KW-0677">Repeat</keyword>
<dbReference type="PROSITE" id="PS50075">
    <property type="entry name" value="CARRIER"/>
    <property type="match status" value="4"/>
</dbReference>
<evidence type="ECO:0000256" key="4">
    <source>
        <dbReference type="ARBA" id="ARBA00022490"/>
    </source>
</evidence>
<dbReference type="InterPro" id="IPR050091">
    <property type="entry name" value="PKS_NRPS_Biosynth_Enz"/>
</dbReference>
<dbReference type="InterPro" id="IPR009081">
    <property type="entry name" value="PP-bd_ACP"/>
</dbReference>
<dbReference type="SUPFAM" id="SSF53335">
    <property type="entry name" value="S-adenosyl-L-methionine-dependent methyltransferases"/>
    <property type="match status" value="2"/>
</dbReference>
<feature type="compositionally biased region" description="Low complexity" evidence="11">
    <location>
        <begin position="38"/>
        <end position="56"/>
    </location>
</feature>
<feature type="compositionally biased region" description="Pro residues" evidence="11">
    <location>
        <begin position="1202"/>
        <end position="1217"/>
    </location>
</feature>
<dbReference type="InterPro" id="IPR032821">
    <property type="entry name" value="PKS_assoc"/>
</dbReference>
<dbReference type="PROSITE" id="PS00012">
    <property type="entry name" value="PHOSPHOPANTETHEINE"/>
    <property type="match status" value="2"/>
</dbReference>
<dbReference type="InterPro" id="IPR057326">
    <property type="entry name" value="KR_dom"/>
</dbReference>
<dbReference type="PANTHER" id="PTHR43775:SF37">
    <property type="entry name" value="SI:DKEY-61P9.11"/>
    <property type="match status" value="1"/>
</dbReference>
<reference evidence="15 16" key="1">
    <citation type="submission" date="2018-01" db="EMBL/GenBank/DDBJ databases">
        <title>Whole genome sequence of Azospirillum brasilense REC3 isolated from strawberry roots.</title>
        <authorList>
            <person name="Fontana C.A."/>
            <person name="Salazar S.M."/>
            <person name="Bassi D."/>
            <person name="Puglisi E."/>
            <person name="Lovaisa N.C."/>
            <person name="Toffoli L.M."/>
            <person name="Pedraza R."/>
            <person name="Cocconcelli P.S."/>
        </authorList>
    </citation>
    <scope>NUCLEOTIDE SEQUENCE [LARGE SCALE GENOMIC DNA]</scope>
    <source>
        <strain evidence="15 16">REC3</strain>
        <plasmid evidence="15">p2unnamed</plasmid>
    </source>
</reference>
<organism evidence="15 16">
    <name type="scientific">Azospirillum argentinense</name>
    <dbReference type="NCBI Taxonomy" id="2970906"/>
    <lineage>
        <taxon>Bacteria</taxon>
        <taxon>Pseudomonadati</taxon>
        <taxon>Pseudomonadota</taxon>
        <taxon>Alphaproteobacteria</taxon>
        <taxon>Rhodospirillales</taxon>
        <taxon>Azospirillaceae</taxon>
        <taxon>Azospirillum</taxon>
    </lineage>
</organism>
<feature type="domain" description="Ketosynthase family 3 (KS3)" evidence="13">
    <location>
        <begin position="230"/>
        <end position="652"/>
    </location>
</feature>
<sequence length="5462" mass="569399">MDIRDILERTATLEISEDEAVTLLQAALTPPAEPPAEPATGLAADAAAAGSATDGPRNAPGDAGLRNAFEAVFAAMAGDLLGIAPDDLDLRRPVADYGLNSIIASEFTGRLQDRFGIELSPTVLFEFRDLRGVVAHVVDNHGAALVRAGLGAAPAGAVPAPASGPAEPPLRPRREAGPAVGDGFDMENLWRNAEKRAGSPVPPPVAPPPVPARAPLPAAASATASTTAHGSGVAVVGMAAVLPGSPDLGAFWGHLAAGTDLVDAPAAERGLPGRGALIADVDRFDSAFFRISPREAAAMDPQQRLLLQAVWHALEDAAITPSSLAGTSTGVFVGIATTDYLDLSIAGSAAVDPFMATGMAHSIAANRISHTLDLKGPSEVVNTACSSVLVALHNAARALAAGDCTMAIVGGANLVLHDRVSDAFRKAGMLSASGRCRPFAAGADGFVRGEGVGAIVLKPLDKALADGDPIHGVILGSAVNHGGRAGSLTSPSGEAQTDVLVRAYADAGIDPASITCIEAYGIGSELGDRVEAEALVRAFATLRRQRDAAPPDQPHCVVGSVKSNVGSLETASGIAALAKVLLSMRHGRIPASLHLDRVNPAIDLRGTPFRLAAEATAWPVATDPATGRPWLRRAGISSFGFGGANGHVVVEEPPPVPAGVGSPGRGPQVIVLSARSGDRLDAQAAALLDHLDGPDSAGHGLADIAWTLQAGREALEHRLAFVARDMAELRATLRGLRDGTAGFGIHRGTVNSGTTDGGRDDGPSVPPATGPDAVAARWVGGGAVDWAALHRGTAPRRLRLPGYPFARTRHWFKVAGAAPASDPRPAAAGAEGGNRLPTLDAPAYRTLVSRLEEVCIWLLGAAFRAMGVFVRPGESHDPARLRRSIGLVPAAEPVFDALIGRLIAGGLLRRDGERIAAAGIVDAAPAPWPVDEDAFLAGHPPELHAHLRLARHGALAIPDILAGRTAASDVLFPDGTLRLVKPVYQGGALTRPFNEAVARTIRERLEGTPDDALSVLEIGAGTGATTEPVLEALAPWGRRVRYVYTDVSRGFLRHGRQRFARSGAELVFQTLDIERDPAAQGFEPGSFDVVVASNVLHATSDVRAAVGHAKALLKPGGRLVLCEATAAQTFLAITFGLLDGWWLWRDRDLRLGGSPLLDVAGWRRVLAERGFHGLRVTGDGQGDAHVQCILAADSDGVIEPSAAPPPPVAEPAPPAPVAEPSAALRDPLVQAIRARILDQVCRSLDESAERIDTSRPFFEYGLDSFVGSEVVAALASELGVSLKPTVLFEHASIDRLSRHLGATHGAALAQRLGIAAGTPAVEPAATAVSAVAAPLSSQLGPSQLAPSQPASSDIAVIGMAGRFPGAASVEAFWEMLDAGRCAIGEVPPDRWPAESHYDPDPRKLDRTYTTRGGFLDAVDLFDAEFFNITGREAELSDPQHRLFLEQAWAALEDAGYARPGCGGLRCGVFVGAGGGDYLTWMIQNGVPMGAQSFWGNTSSVLAARISYLLDLDGPSLAVETACSSSLVAIHLGCQSLLAGETDIVLAGGAFLNVTPTFHILASNGRMLAPDGRCKAFDAGADGFVAGEAVAAVVLKPLARAVADGDNILGVIKATGVNQDGRTNGITAPNPLAQAALTESVYRRFGIDPGTIGSVEAHGTGTSLGDPIEVEALTRSFRAFTDRRRFCALGSVKTNIGHAATAAGITGFVKALLSLTHRRIPASLNFERPNEQIDFASSPFFVNTVSRDWPAGGGPRRAAVSSFGFSGTNAHVVIEEAPALPDRPAERPWSVLPVSARKPEALRRRLADLRGWLDGPGAAVPMADIARTLQVGRMHFAERAALVVRDHDHLRGLLDAVLERGTADLAWVGRAAENAALGAVCRQLVADLRTPDLDEAARREKASALAQLYVIGSDPDWERLNEGSGARFASLPTYPLSRSAFRAAAGTPARPPASPPVAAGEGGVAILAAEARWQDAPPVPPADGRDAGPVWLFDADDRLAGDRLAGDRLAGGLGPALLVTPGTALRHGGGRAEIDPADAAHYRSLIQDAVSRGAGPAAIVVAWAGRLPTDPAVQGIHAVRHILRAVIDAGHRDLVRLLFVWRGTEDSADAAAAVFDAVAAYAPSVKPLLPNLGVTCLRVDPSIGDAALAARLCGELASPEPEVAYRLKPGGGEGGTVVRRVRTLAVLGPVSTALAPSGDGVAIRAGGVYLITGGAGALGRIMARHLAARGAGQVVLVGRSAPEAVSLAGPVFSYCQADVTDAASLGAAVAEVVERFGALHGVIHAAGAFTGRPLTAKTPEEFAATLAPKLDGTVALDRATADLPLDFFAVFSSVSAELGDFGQCDYAVANRFQSAWCVWREGERQRGRRQGRTLSIGWPLWRDGGMHTEAAAEDLYLRTAGLAALESAEGAELFDRVLRSGRSNVLLLKGEPERAARLFATRGIAGPRRAAAAPPAATPVPPAAPPTDGAPIADRLRRDILHGIAQSASVPVETVERAGHLGELGLDSLMLSDLADRLNAGLGIALSPTTFFSHGDLDSLTRHILAEWPAVLDARYAPPAPASDEAPVEAPAVAAPVLSETPPPRSEPSAPLPGAAPDAPSGAIAIVGMSGRFPGSPDIDGFWRNLEACRDLIGEIPAERWDWRRDYGGPEVARGRSVSRWGGFIEGADRFEADFFGLSPSDALRMAPQERLFLETCWKAVEDAGYRVSALAGRRVAVFAGAQIADSQSDLCRPAHLAERVARFFDLRGSAEVLDTACSSSLVAVDRAVRLLRDGECEMALAGGVSLITSAEGMIAASQMGILSPRGRCRTFDATADGFVKGEGVCVLVLKPLAAALADRDHVHGVILGSAVNHGGKATSLTAPNAQAQAALIEAAVADAGIGADAIGFLELHGTGTRLGDPVEIDGIRTAFARMRAGGSDAPDSCGIGSVKTNIGHLEPAAGIAGIVKVVMAMRHGTLPGTPNLDQVNPLIQLSGTPFRIVRGTQPWPADGRPRRAGVSSFGFGGTNAHVVIGEAPRTAHPPVADSGPWIFPLAARDDTHLRALARDVAAFIERAGDDLPALRDISHTLTTGREPMAARLAVIAGDRRTLAAALRGLPETGALPAVCGTTGRALDAAARRWAAGGAADWTVTGARRVPLPSYPFAGARYPLIPETPTMDTPAQPAAQLQARPVPPVPVEAPRPVAAPTAVIPAAPPRPGRIALRPAAGSASPLPSPAVPPPAVPEPRRLPAGAGAKAVSATLSGILRDIVHLDQIAPAATFAEMGVDSISGVEIIREVNRAFGLELDAAALYDHPTPAALEAALEAAIGVALESALETALPAPAAVTPVVPAPPAPSAPPPADLDAIPSRLSGILRDIVHLDRIVPAATFAEMGVDSISGVEIIREVNRAFGLELDAAALYDHPTPAALADALRGALAARHPSVPAPIAPVAAPVAAASPAAEPARPQRVQLAARPIPAADRIQDPVLDAHPPARARLALRPGPQTAAPVPAPRVEEPAAAPPVQAPPVQAAPVRAAVDTPIAVIGLSCRFPGAPDADHFWRNLMDGVDSVGEVPAERWDATGGSRRAGCLDGIDRFDAAFFNISPLEAEMINPEQRLFLEESWKALENAGYGDRALAGSRCGVFVGANTGDYARLVGSRRTAHALTGLSNSVLAGRIAYFLDLQGPSVAVDSACSSSLVSIALACRGIAAGDCDMALAGGVFLMVTPDLNVVSGKAGVLSPTGRCRSFDAAADGIVMGEGVGVVVLKALDRALADGDPIHGVIRGIACNQDGKTNGISAPSARSQARLIREVHRRAGIDPRAVSYVEAHGTGTALGDPIEIKGLTEAFGAAGDRGPHPAGSIPAGSIPIGSVKTNIGHSNMAAGVAAVIKVLLALKHRKLPPSLHYTQSNPHIDFADSPFRVCTAAEDWTPPAGHRRMAAVSSFGFSGTNAHAVIEEAPERPVAGRRLPLCLVPLSAKTGPALQRRAADLAVWLEGPGRDAALEDVAVTLSAGRSHFAVRAALVVRDRAELVAGLGALADGRTPDGGFRHDGGDGAGVVPNLPAGLLVPAADRAALERLADAYVHGFDPDWTALFDGVAARRIALPTYPFAGDRHWIAPEPATPLPTAPSLAVRSGDAADGAGLVPDFAASLDGGLSFLRRIPVDDPLVRDHRVLGRGIVPGVGYLELAHAAAARVLGDRPLRVSRVHWLQPMEVSGAGAGLRVTLSRREDGLSFAITSFAITSFAIAGTGEGEEPVLHARGEIRPLDVAADQAVDVEALKRRLPRTLDGARVYEDYSRLGVDYAGYFRGIGRVWGSRDESLVELLPVDGGGAGRPLHPGPMDSALQGIAGFVREEGGAGVLLPFSVDAVDVLRATPSGGFAHLRLAGPQRFDVTLLDREGRPCVRMADVTLRPMRDPLEGFFYRPGWVERPAGERPWRPEAVSGPRRVLVIRSPEGPDLGDALRARHPGDDVTVLVAGEPDFDGVLRRRIAQAAPDRVYHLSGVAPGTAEEAIRTGDAHPAQERGLLSLFRTVKALGEAGLATHPLRLGVLTADVHDVTGDERLNPMAAGLHGLAKAVAKEFGRWQVACLDVSRAETDPARWLDALDAEPPLGRGEDVALRGGRRYVRVLEAARLEPVRETPWRVGGTYLIVGGAGGIGVEISRHLAARARAKLVWVGRGPLDERRRRLAAEIEAAGGEVLYVQADIARGDGAVQAVEQARRRFGTIHGVIHSALVLEDRTLQNMSEDAFLAALGPKLHGAVRLQHALGGAPLDVMMFFSSAQSFEGSAGQSNYAAASTFNDAFARWLARKAGYPVRIVNWGYWGTVGVVASSDYARRMAALGLGSITPRQGADAVDRVLAHDEVQVMAVWASEELRRSMTGAAGEAAVPTLAIESPAVDEGQLLGYERASRALDGLAARLVHDALRRMGAFAAPDAEETVEGLFRRLGILPSYRRLFDGLIDILLRAGLCRLEDGRLRGGAAVGSPDEPPDSGRAALAEAVARFGDEHPVARPHVTLLRACVDAYPEVLTGRRGHMDVMFPQGRMDLLEGIYRGDCVADYFHRLAASAAAGVVGGSTAERPLVVEIGAGTGGTSAFVLERLAALGCPLRYLYTDLSKAFTDHGRTRFAAAYPFLEFAELDVDRDDGIAAVPEGSADAVIASNVLHATRDIRRTLDRVRRLLKPGGVLILNEGCRIRDFATLTFGLTGGWWAFDDPAERIPHTPLLDEAGWRRILDGQGFSGVRCFDLPDGKPGRGTQIVLLASRDAASQPAGAVPPPATAVVTRAADAAVPGTGGETDGAGLPGRVTDYVRGVLGEVLKIDPAQIRTNQTFEVHGVDSLVALTINGRFEQDLGPVPATLLFEHPTAAKLADHLLATHGETLARLLSPAAAPAPAPVEPLPVAVSASPAPISPTSIPPAPAAPSSVAPSSVALAQAARSNQPRRRPDERSRSAMRARVENLPDDKVEQLLRQMLGRRSLR</sequence>
<protein>
    <recommendedName>
        <fullName evidence="17">SDR family NAD(P)-dependent oxidoreductase</fullName>
    </recommendedName>
</protein>
<feature type="region of interest" description="Disordered" evidence="11">
    <location>
        <begin position="30"/>
        <end position="61"/>
    </location>
</feature>
<feature type="domain" description="Carrier" evidence="12">
    <location>
        <begin position="3338"/>
        <end position="3417"/>
    </location>
</feature>
<dbReference type="SMART" id="SM00826">
    <property type="entry name" value="PKS_DH"/>
    <property type="match status" value="1"/>
</dbReference>
<dbReference type="Pfam" id="PF08659">
    <property type="entry name" value="KR"/>
    <property type="match status" value="2"/>
</dbReference>
<comment type="caution">
    <text evidence="15">The sequence shown here is derived from an EMBL/GenBank/DDBJ whole genome shotgun (WGS) entry which is preliminary data.</text>
</comment>
<dbReference type="Pfam" id="PF00550">
    <property type="entry name" value="PP-binding"/>
    <property type="match status" value="6"/>
</dbReference>
<dbReference type="Gene3D" id="3.40.50.720">
    <property type="entry name" value="NAD(P)-binding Rossmann-like Domain"/>
    <property type="match status" value="2"/>
</dbReference>
<evidence type="ECO:0000256" key="10">
    <source>
        <dbReference type="PROSITE-ProRule" id="PRU01363"/>
    </source>
</evidence>
<evidence type="ECO:0000259" key="14">
    <source>
        <dbReference type="PROSITE" id="PS52019"/>
    </source>
</evidence>
<dbReference type="Gene3D" id="3.40.47.10">
    <property type="match status" value="4"/>
</dbReference>
<dbReference type="Gene3D" id="3.40.50.150">
    <property type="entry name" value="Vaccinia Virus protein VP39"/>
    <property type="match status" value="2"/>
</dbReference>
<dbReference type="InterPro" id="IPR013217">
    <property type="entry name" value="Methyltransf_12"/>
</dbReference>
<feature type="domain" description="Carrier" evidence="12">
    <location>
        <begin position="3229"/>
        <end position="3308"/>
    </location>
</feature>
<evidence type="ECO:0000313" key="15">
    <source>
        <dbReference type="EMBL" id="PNQ99954.1"/>
    </source>
</evidence>
<feature type="compositionally biased region" description="Pro residues" evidence="11">
    <location>
        <begin position="200"/>
        <end position="214"/>
    </location>
</feature>
<feature type="domain" description="PKS/mFAS DH" evidence="14">
    <location>
        <begin position="4109"/>
        <end position="4402"/>
    </location>
</feature>
<dbReference type="InterPro" id="IPR020807">
    <property type="entry name" value="PKS_DH"/>
</dbReference>
<dbReference type="CDD" id="cd00833">
    <property type="entry name" value="PKS"/>
    <property type="match status" value="4"/>
</dbReference>
<dbReference type="SMART" id="SM00823">
    <property type="entry name" value="PKS_PP"/>
    <property type="match status" value="6"/>
</dbReference>
<geneLocation type="plasmid" evidence="15">
    <name>p2unnamed</name>
</geneLocation>